<proteinExistence type="inferred from homology"/>
<dbReference type="Pfam" id="PF00528">
    <property type="entry name" value="BPD_transp_1"/>
    <property type="match status" value="1"/>
</dbReference>
<evidence type="ECO:0000256" key="5">
    <source>
        <dbReference type="ARBA" id="ARBA00022989"/>
    </source>
</evidence>
<organism evidence="9 10">
    <name type="scientific">Paracidovorax wautersii</name>
    <dbReference type="NCBI Taxonomy" id="1177982"/>
    <lineage>
        <taxon>Bacteria</taxon>
        <taxon>Pseudomonadati</taxon>
        <taxon>Pseudomonadota</taxon>
        <taxon>Betaproteobacteria</taxon>
        <taxon>Burkholderiales</taxon>
        <taxon>Comamonadaceae</taxon>
        <taxon>Paracidovorax</taxon>
    </lineage>
</organism>
<feature type="transmembrane region" description="Helical" evidence="7">
    <location>
        <begin position="106"/>
        <end position="129"/>
    </location>
</feature>
<dbReference type="PROSITE" id="PS50928">
    <property type="entry name" value="ABC_TM1"/>
    <property type="match status" value="1"/>
</dbReference>
<dbReference type="EMBL" id="WNDQ01000040">
    <property type="protein sequence ID" value="KAF1020171.1"/>
    <property type="molecule type" value="Genomic_DNA"/>
</dbReference>
<sequence length="324" mass="35187">MSTHARSYVIRRVAQAAAVIALAYTFVFFILFILPGDPIRQQIENPQNPLPQAEASILLAYYNLDKPAFTQFTLAVGRLLHGDWGYSLTTGKPVAALIAQAIPQTLALASSALLLSILLSLLIALLAAFSPWPTVRAWFEALPGIFLSTPSFLVGVILLQIFSFTLGWVSSIRDEGFKSVILPAVTLALAVSAPIAQVLIQGLRKNHAEPFVNILRSKGVRESTIIFRHVLKNSAIPALTLLGLTVGELLAGSVVTETIFSRTGIGFLTQQAVREQDTPVILAVVSLVATVFVLIVLVTDLLYPFIDPRITTYRRPLRPESAHG</sequence>
<dbReference type="AlphaFoldDB" id="A0A7V8JPU0"/>
<evidence type="ECO:0000256" key="4">
    <source>
        <dbReference type="ARBA" id="ARBA00022692"/>
    </source>
</evidence>
<dbReference type="Proteomes" id="UP000461670">
    <property type="component" value="Unassembled WGS sequence"/>
</dbReference>
<dbReference type="PANTHER" id="PTHR43163">
    <property type="entry name" value="DIPEPTIDE TRANSPORT SYSTEM PERMEASE PROTEIN DPPB-RELATED"/>
    <property type="match status" value="1"/>
</dbReference>
<keyword evidence="5 7" id="KW-1133">Transmembrane helix</keyword>
<dbReference type="GO" id="GO:0055085">
    <property type="term" value="P:transmembrane transport"/>
    <property type="evidence" value="ECO:0007669"/>
    <property type="project" value="InterPro"/>
</dbReference>
<evidence type="ECO:0000256" key="1">
    <source>
        <dbReference type="ARBA" id="ARBA00004651"/>
    </source>
</evidence>
<accession>A0A7V8JPU0</accession>
<dbReference type="Gene3D" id="1.10.3720.10">
    <property type="entry name" value="MetI-like"/>
    <property type="match status" value="1"/>
</dbReference>
<dbReference type="GO" id="GO:0005886">
    <property type="term" value="C:plasma membrane"/>
    <property type="evidence" value="ECO:0007669"/>
    <property type="project" value="UniProtKB-SubCell"/>
</dbReference>
<feature type="transmembrane region" description="Helical" evidence="7">
    <location>
        <begin position="238"/>
        <end position="260"/>
    </location>
</feature>
<feature type="transmembrane region" description="Helical" evidence="7">
    <location>
        <begin position="280"/>
        <end position="306"/>
    </location>
</feature>
<reference evidence="10" key="1">
    <citation type="journal article" date="2020" name="MBio">
        <title>Horizontal gene transfer to a defensive symbiont with a reduced genome amongst a multipartite beetle microbiome.</title>
        <authorList>
            <person name="Waterworth S.C."/>
            <person name="Florez L.V."/>
            <person name="Rees E.R."/>
            <person name="Hertweck C."/>
            <person name="Kaltenpoth M."/>
            <person name="Kwan J.C."/>
        </authorList>
    </citation>
    <scope>NUCLEOTIDE SEQUENCE [LARGE SCALE GENOMIC DNA]</scope>
</reference>
<keyword evidence="4 7" id="KW-0812">Transmembrane</keyword>
<evidence type="ECO:0000256" key="6">
    <source>
        <dbReference type="ARBA" id="ARBA00023136"/>
    </source>
</evidence>
<evidence type="ECO:0000259" key="8">
    <source>
        <dbReference type="PROSITE" id="PS50928"/>
    </source>
</evidence>
<evidence type="ECO:0000313" key="10">
    <source>
        <dbReference type="Proteomes" id="UP000461670"/>
    </source>
</evidence>
<comment type="similarity">
    <text evidence="7">Belongs to the binding-protein-dependent transport system permease family.</text>
</comment>
<protein>
    <submittedName>
        <fullName evidence="9">Glutathione transport system permease protein GsiC</fullName>
    </submittedName>
</protein>
<evidence type="ECO:0000256" key="7">
    <source>
        <dbReference type="RuleBase" id="RU363032"/>
    </source>
</evidence>
<keyword evidence="3" id="KW-1003">Cell membrane</keyword>
<dbReference type="InterPro" id="IPR000515">
    <property type="entry name" value="MetI-like"/>
</dbReference>
<keyword evidence="2 7" id="KW-0813">Transport</keyword>
<feature type="transmembrane region" description="Helical" evidence="7">
    <location>
        <begin position="180"/>
        <end position="200"/>
    </location>
</feature>
<evidence type="ECO:0000256" key="2">
    <source>
        <dbReference type="ARBA" id="ARBA00022448"/>
    </source>
</evidence>
<comment type="caution">
    <text evidence="9">The sequence shown here is derived from an EMBL/GenBank/DDBJ whole genome shotgun (WGS) entry which is preliminary data.</text>
</comment>
<comment type="subcellular location">
    <subcellularLocation>
        <location evidence="1 7">Cell membrane</location>
        <topology evidence="1 7">Multi-pass membrane protein</topology>
    </subcellularLocation>
</comment>
<dbReference type="PANTHER" id="PTHR43163:SF6">
    <property type="entry name" value="DIPEPTIDE TRANSPORT SYSTEM PERMEASE PROTEIN DPPB-RELATED"/>
    <property type="match status" value="1"/>
</dbReference>
<dbReference type="CDD" id="cd06261">
    <property type="entry name" value="TM_PBP2"/>
    <property type="match status" value="1"/>
</dbReference>
<feature type="transmembrane region" description="Helical" evidence="7">
    <location>
        <begin position="12"/>
        <end position="34"/>
    </location>
</feature>
<evidence type="ECO:0000256" key="3">
    <source>
        <dbReference type="ARBA" id="ARBA00022475"/>
    </source>
</evidence>
<keyword evidence="6 7" id="KW-0472">Membrane</keyword>
<evidence type="ECO:0000313" key="9">
    <source>
        <dbReference type="EMBL" id="KAF1020171.1"/>
    </source>
</evidence>
<feature type="transmembrane region" description="Helical" evidence="7">
    <location>
        <begin position="141"/>
        <end position="168"/>
    </location>
</feature>
<gene>
    <name evidence="9" type="primary">gsiC_13</name>
    <name evidence="9" type="ORF">GAK30_02684</name>
</gene>
<feature type="domain" description="ABC transmembrane type-1" evidence="8">
    <location>
        <begin position="102"/>
        <end position="303"/>
    </location>
</feature>
<name>A0A7V8JPU0_9BURK</name>
<dbReference type="InterPro" id="IPR035906">
    <property type="entry name" value="MetI-like_sf"/>
</dbReference>
<dbReference type="SUPFAM" id="SSF161098">
    <property type="entry name" value="MetI-like"/>
    <property type="match status" value="1"/>
</dbReference>